<organism evidence="1">
    <name type="scientific">uncultured Caudovirales phage</name>
    <dbReference type="NCBI Taxonomy" id="2100421"/>
    <lineage>
        <taxon>Viruses</taxon>
        <taxon>Duplodnaviria</taxon>
        <taxon>Heunggongvirae</taxon>
        <taxon>Uroviricota</taxon>
        <taxon>Caudoviricetes</taxon>
        <taxon>Peduoviridae</taxon>
        <taxon>Maltschvirus</taxon>
        <taxon>Maltschvirus maltsch</taxon>
    </lineage>
</organism>
<name>A0A6J5QCV9_9CAUD</name>
<reference evidence="1" key="1">
    <citation type="submission" date="2020-05" db="EMBL/GenBank/DDBJ databases">
        <authorList>
            <person name="Chiriac C."/>
            <person name="Salcher M."/>
            <person name="Ghai R."/>
            <person name="Kavagutti S V."/>
        </authorList>
    </citation>
    <scope>NUCLEOTIDE SEQUENCE</scope>
</reference>
<protein>
    <submittedName>
        <fullName evidence="1">Uncharacterized protein</fullName>
    </submittedName>
</protein>
<sequence length="501" mass="56359">MTKLIFSGVEVGSNRTLLEGQKVESMGLNFWGLRKRGLPKTKIWLISEHFLPETKVYVESGASQADKAGLSREELIDLAADYQEFLVNNADRAEGFLEFDSQILGLEWIEQQRSFFSNDPKLWVIWHKEYGQPVLREMSEDHLNVAIPNSEIEEVTNLAAATRSYSSQFGTHYHALGCAKPDNLRSIPFVTASTLSWLSPMRRGETIIWDGSRLVRYPKKMKDQARPRYKNIVDKAGLDYSEFVKDSTLEATRVAVWSYKKLEESMDKKTPNFHIIDGGKDNNLSDNSDEFMTGLMGLDLSTSDNSGVEGRKVERSGAVERAPEEMQNLPVFGFKMKTIVETDENGKDVLMDVPVVQTQQTSLRQCDTCFVASNCPAFKPQNTCAFNLPVEVKTKDQLKSLLTAIIEMQGQRVAFMRFAEEMNGGYADPNLSQEIDRLLKLVGNVNDMDSNKEFIQITASRQSSGGVLSAIFGDRAQALRELPEALREDTVTKIISESIED</sequence>
<gene>
    <name evidence="1" type="ORF">UFOVP1033_87</name>
    <name evidence="2" type="ORF">UFOVP1631_87</name>
</gene>
<proteinExistence type="predicted"/>
<dbReference type="EMBL" id="LR796981">
    <property type="protein sequence ID" value="CAB4179331.1"/>
    <property type="molecule type" value="Genomic_DNA"/>
</dbReference>
<evidence type="ECO:0000313" key="2">
    <source>
        <dbReference type="EMBL" id="CAB4220849.1"/>
    </source>
</evidence>
<accession>A0A6J5QCV9</accession>
<dbReference type="EMBL" id="LR797501">
    <property type="protein sequence ID" value="CAB4220849.1"/>
    <property type="molecule type" value="Genomic_DNA"/>
</dbReference>
<evidence type="ECO:0000313" key="1">
    <source>
        <dbReference type="EMBL" id="CAB4179331.1"/>
    </source>
</evidence>